<evidence type="ECO:0000256" key="1">
    <source>
        <dbReference type="SAM" id="MobiDB-lite"/>
    </source>
</evidence>
<name>A0ABQ7DWP9_BRACR</name>
<feature type="region of interest" description="Disordered" evidence="1">
    <location>
        <begin position="108"/>
        <end position="140"/>
    </location>
</feature>
<comment type="caution">
    <text evidence="2">The sequence shown here is derived from an EMBL/GenBank/DDBJ whole genome shotgun (WGS) entry which is preliminary data.</text>
</comment>
<evidence type="ECO:0000313" key="3">
    <source>
        <dbReference type="Proteomes" id="UP000266723"/>
    </source>
</evidence>
<accession>A0ABQ7DWP9</accession>
<sequence>MLWLNSGEYWVILSVSDNTGTAAFLGFDTEEVGVNAQVYTDMPRSLADSVGNTYIFQLRMKDSNFTANHQTFTISRIEGVKVPEAALPGAVAPGSDVRDVNTCKVAEQATTPDGSLSGRLPAAKEQVDLEENAPKKARVE</sequence>
<keyword evidence="3" id="KW-1185">Reference proteome</keyword>
<dbReference type="InterPro" id="IPR012340">
    <property type="entry name" value="NA-bd_OB-fold"/>
</dbReference>
<dbReference type="Proteomes" id="UP000266723">
    <property type="component" value="Unassembled WGS sequence"/>
</dbReference>
<reference evidence="2 3" key="1">
    <citation type="journal article" date="2020" name="BMC Genomics">
        <title>Intraspecific diversification of the crop wild relative Brassica cretica Lam. using demographic model selection.</title>
        <authorList>
            <person name="Kioukis A."/>
            <person name="Michalopoulou V.A."/>
            <person name="Briers L."/>
            <person name="Pirintsos S."/>
            <person name="Studholme D.J."/>
            <person name="Pavlidis P."/>
            <person name="Sarris P.F."/>
        </authorList>
    </citation>
    <scope>NUCLEOTIDE SEQUENCE [LARGE SCALE GENOMIC DNA]</scope>
    <source>
        <strain evidence="3">cv. PFS-1207/04</strain>
    </source>
</reference>
<dbReference type="Gene3D" id="2.40.50.140">
    <property type="entry name" value="Nucleic acid-binding proteins"/>
    <property type="match status" value="1"/>
</dbReference>
<evidence type="ECO:0000313" key="2">
    <source>
        <dbReference type="EMBL" id="KAF3582442.1"/>
    </source>
</evidence>
<dbReference type="EMBL" id="QGKV02000649">
    <property type="protein sequence ID" value="KAF3582442.1"/>
    <property type="molecule type" value="Genomic_DNA"/>
</dbReference>
<protein>
    <submittedName>
        <fullName evidence="2">Uncharacterized protein</fullName>
    </submittedName>
</protein>
<proteinExistence type="predicted"/>
<organism evidence="2 3">
    <name type="scientific">Brassica cretica</name>
    <name type="common">Mustard</name>
    <dbReference type="NCBI Taxonomy" id="69181"/>
    <lineage>
        <taxon>Eukaryota</taxon>
        <taxon>Viridiplantae</taxon>
        <taxon>Streptophyta</taxon>
        <taxon>Embryophyta</taxon>
        <taxon>Tracheophyta</taxon>
        <taxon>Spermatophyta</taxon>
        <taxon>Magnoliopsida</taxon>
        <taxon>eudicotyledons</taxon>
        <taxon>Gunneridae</taxon>
        <taxon>Pentapetalae</taxon>
        <taxon>rosids</taxon>
        <taxon>malvids</taxon>
        <taxon>Brassicales</taxon>
        <taxon>Brassicaceae</taxon>
        <taxon>Brassiceae</taxon>
        <taxon>Brassica</taxon>
    </lineage>
</organism>
<gene>
    <name evidence="2" type="ORF">DY000_02029763</name>
</gene>